<dbReference type="Proteomes" id="UP001218218">
    <property type="component" value="Unassembled WGS sequence"/>
</dbReference>
<accession>A0AAD6ZUP1</accession>
<gene>
    <name evidence="1" type="ORF">DFH08DRAFT_1013985</name>
</gene>
<dbReference type="InterPro" id="IPR011990">
    <property type="entry name" value="TPR-like_helical_dom_sf"/>
</dbReference>
<keyword evidence="2" id="KW-1185">Reference proteome</keyword>
<evidence type="ECO:0000313" key="2">
    <source>
        <dbReference type="Proteomes" id="UP001218218"/>
    </source>
</evidence>
<protein>
    <submittedName>
        <fullName evidence="1">Uncharacterized protein</fullName>
    </submittedName>
</protein>
<dbReference type="AlphaFoldDB" id="A0AAD6ZUP1"/>
<evidence type="ECO:0000313" key="1">
    <source>
        <dbReference type="EMBL" id="KAJ7339153.1"/>
    </source>
</evidence>
<proteinExistence type="predicted"/>
<dbReference type="Gene3D" id="1.25.40.10">
    <property type="entry name" value="Tetratricopeptide repeat domain"/>
    <property type="match status" value="1"/>
</dbReference>
<comment type="caution">
    <text evidence="1">The sequence shown here is derived from an EMBL/GenBank/DDBJ whole genome shotgun (WGS) entry which is preliminary data.</text>
</comment>
<reference evidence="1" key="1">
    <citation type="submission" date="2023-03" db="EMBL/GenBank/DDBJ databases">
        <title>Massive genome expansion in bonnet fungi (Mycena s.s.) driven by repeated elements and novel gene families across ecological guilds.</title>
        <authorList>
            <consortium name="Lawrence Berkeley National Laboratory"/>
            <person name="Harder C.B."/>
            <person name="Miyauchi S."/>
            <person name="Viragh M."/>
            <person name="Kuo A."/>
            <person name="Thoen E."/>
            <person name="Andreopoulos B."/>
            <person name="Lu D."/>
            <person name="Skrede I."/>
            <person name="Drula E."/>
            <person name="Henrissat B."/>
            <person name="Morin E."/>
            <person name="Kohler A."/>
            <person name="Barry K."/>
            <person name="LaButti K."/>
            <person name="Morin E."/>
            <person name="Salamov A."/>
            <person name="Lipzen A."/>
            <person name="Mereny Z."/>
            <person name="Hegedus B."/>
            <person name="Baldrian P."/>
            <person name="Stursova M."/>
            <person name="Weitz H."/>
            <person name="Taylor A."/>
            <person name="Grigoriev I.V."/>
            <person name="Nagy L.G."/>
            <person name="Martin F."/>
            <person name="Kauserud H."/>
        </authorList>
    </citation>
    <scope>NUCLEOTIDE SEQUENCE</scope>
    <source>
        <strain evidence="1">CBHHK002</strain>
    </source>
</reference>
<dbReference type="SUPFAM" id="SSF48452">
    <property type="entry name" value="TPR-like"/>
    <property type="match status" value="1"/>
</dbReference>
<sequence>MTHQAEIHLVKSEYHEAYKIQTQILQECLLHMDPYAHGLALLNLAQLSLSMNARKNAAQQEIERAMKIFLASERIVEIAILNDSDIKSYCLERLGNTGHWSASSQMSSWTTVYLAHSIKLKEKLGINKALQFLGDIFLAQADEDTAASLFIVALEGYTYMDVHCSRAECMLRLGDVAREHDDLHKAAEFWDAARPLFERSSQTKQMQDIDERLASVGEDVLFQHRMNLACLMEINALTRIVEEAEDSLSDIEDLQQDLGGVQSLVTV</sequence>
<organism evidence="1 2">
    <name type="scientific">Mycena albidolilacea</name>
    <dbReference type="NCBI Taxonomy" id="1033008"/>
    <lineage>
        <taxon>Eukaryota</taxon>
        <taxon>Fungi</taxon>
        <taxon>Dikarya</taxon>
        <taxon>Basidiomycota</taxon>
        <taxon>Agaricomycotina</taxon>
        <taxon>Agaricomycetes</taxon>
        <taxon>Agaricomycetidae</taxon>
        <taxon>Agaricales</taxon>
        <taxon>Marasmiineae</taxon>
        <taxon>Mycenaceae</taxon>
        <taxon>Mycena</taxon>
    </lineage>
</organism>
<dbReference type="EMBL" id="JARIHO010000028">
    <property type="protein sequence ID" value="KAJ7339153.1"/>
    <property type="molecule type" value="Genomic_DNA"/>
</dbReference>
<name>A0AAD6ZUP1_9AGAR</name>